<keyword evidence="1" id="KW-0813">Transport</keyword>
<dbReference type="InterPro" id="IPR003439">
    <property type="entry name" value="ABC_transporter-like_ATP-bd"/>
</dbReference>
<dbReference type="GO" id="GO:0005524">
    <property type="term" value="F:ATP binding"/>
    <property type="evidence" value="ECO:0007669"/>
    <property type="project" value="UniProtKB-KW"/>
</dbReference>
<comment type="caution">
    <text evidence="6">The sequence shown here is derived from an EMBL/GenBank/DDBJ whole genome shotgun (WGS) entry which is preliminary data.</text>
</comment>
<dbReference type="Proteomes" id="UP001595848">
    <property type="component" value="Unassembled WGS sequence"/>
</dbReference>
<keyword evidence="2" id="KW-1003">Cell membrane</keyword>
<dbReference type="InterPro" id="IPR003593">
    <property type="entry name" value="AAA+_ATPase"/>
</dbReference>
<feature type="domain" description="ABC transporter" evidence="5">
    <location>
        <begin position="22"/>
        <end position="260"/>
    </location>
</feature>
<dbReference type="Pfam" id="PF00005">
    <property type="entry name" value="ABC_tran"/>
    <property type="match status" value="1"/>
</dbReference>
<evidence type="ECO:0000256" key="4">
    <source>
        <dbReference type="ARBA" id="ARBA00022840"/>
    </source>
</evidence>
<dbReference type="PROSITE" id="PS50893">
    <property type="entry name" value="ABC_TRANSPORTER_2"/>
    <property type="match status" value="1"/>
</dbReference>
<dbReference type="SMART" id="SM00382">
    <property type="entry name" value="AAA"/>
    <property type="match status" value="1"/>
</dbReference>
<evidence type="ECO:0000313" key="7">
    <source>
        <dbReference type="Proteomes" id="UP001595848"/>
    </source>
</evidence>
<dbReference type="CDD" id="cd03219">
    <property type="entry name" value="ABC_Mj1267_LivG_branched"/>
    <property type="match status" value="1"/>
</dbReference>
<organism evidence="6 7">
    <name type="scientific">Candidimonas humi</name>
    <dbReference type="NCBI Taxonomy" id="683355"/>
    <lineage>
        <taxon>Bacteria</taxon>
        <taxon>Pseudomonadati</taxon>
        <taxon>Pseudomonadota</taxon>
        <taxon>Betaproteobacteria</taxon>
        <taxon>Burkholderiales</taxon>
        <taxon>Alcaligenaceae</taxon>
        <taxon>Candidimonas</taxon>
    </lineage>
</organism>
<name>A0ABV8NU61_9BURK</name>
<reference evidence="7" key="1">
    <citation type="journal article" date="2019" name="Int. J. Syst. Evol. Microbiol.">
        <title>The Global Catalogue of Microorganisms (GCM) 10K type strain sequencing project: providing services to taxonomists for standard genome sequencing and annotation.</title>
        <authorList>
            <consortium name="The Broad Institute Genomics Platform"/>
            <consortium name="The Broad Institute Genome Sequencing Center for Infectious Disease"/>
            <person name="Wu L."/>
            <person name="Ma J."/>
        </authorList>
    </citation>
    <scope>NUCLEOTIDE SEQUENCE [LARGE SCALE GENOMIC DNA]</scope>
    <source>
        <strain evidence="7">LMG 24813</strain>
    </source>
</reference>
<protein>
    <submittedName>
        <fullName evidence="6">ABC transporter ATP-binding protein</fullName>
    </submittedName>
</protein>
<dbReference type="PANTHER" id="PTHR45772">
    <property type="entry name" value="CONSERVED COMPONENT OF ABC TRANSPORTER FOR NATURAL AMINO ACIDS-RELATED"/>
    <property type="match status" value="1"/>
</dbReference>
<evidence type="ECO:0000256" key="2">
    <source>
        <dbReference type="ARBA" id="ARBA00022475"/>
    </source>
</evidence>
<sequence>MSSEAAVATGAPAAGAATVPLLRVQGLAKHFGAFRALDGVSFDVMPGEVLGLVGPNGSGKTTCINVITGLYRPDGGSILYQGRPVGGMAAHRLVHQGINRSFQIPKPFKSLTVRQNVEVARTYGQHAARAGEAEGGVAGDIGELLRFLGLEQHADRMAGELTSAQQKMLDLARALATRPKLLCVDELGAGLNPAELDLVAGRLRELARSGIALLVVEHLMDFVDEVTDRLIVLSAGKNLFAGTLAQAVQDPRVVEVFLGAPDEH</sequence>
<dbReference type="InterPro" id="IPR051120">
    <property type="entry name" value="ABC_AA/LPS_Transport"/>
</dbReference>
<keyword evidence="4 6" id="KW-0067">ATP-binding</keyword>
<gene>
    <name evidence="6" type="ORF">ACFOY1_06050</name>
</gene>
<keyword evidence="3" id="KW-0547">Nucleotide-binding</keyword>
<evidence type="ECO:0000256" key="1">
    <source>
        <dbReference type="ARBA" id="ARBA00022448"/>
    </source>
</evidence>
<keyword evidence="7" id="KW-1185">Reference proteome</keyword>
<evidence type="ECO:0000256" key="3">
    <source>
        <dbReference type="ARBA" id="ARBA00022741"/>
    </source>
</evidence>
<evidence type="ECO:0000313" key="6">
    <source>
        <dbReference type="EMBL" id="MFC4200510.1"/>
    </source>
</evidence>
<keyword evidence="2" id="KW-0472">Membrane</keyword>
<proteinExistence type="predicted"/>
<evidence type="ECO:0000259" key="5">
    <source>
        <dbReference type="PROSITE" id="PS50893"/>
    </source>
</evidence>
<accession>A0ABV8NU61</accession>
<dbReference type="EMBL" id="JBHSBV010000002">
    <property type="protein sequence ID" value="MFC4200510.1"/>
    <property type="molecule type" value="Genomic_DNA"/>
</dbReference>
<dbReference type="RefSeq" id="WP_217964242.1">
    <property type="nucleotide sequence ID" value="NZ_JAHTBN010000003.1"/>
</dbReference>
<dbReference type="PANTHER" id="PTHR45772:SF8">
    <property type="entry name" value="HIGH-AFFINITY BRANCHED-CHAIN AMINO ACID TRANSPORT ATP-BINDING PROTEIN"/>
    <property type="match status" value="1"/>
</dbReference>